<evidence type="ECO:0000313" key="7">
    <source>
        <dbReference type="EMBL" id="GHA04225.1"/>
    </source>
</evidence>
<keyword evidence="8" id="KW-1185">Reference proteome</keyword>
<evidence type="ECO:0000256" key="1">
    <source>
        <dbReference type="ARBA" id="ARBA00005417"/>
    </source>
</evidence>
<dbReference type="PANTHER" id="PTHR42711:SF5">
    <property type="entry name" value="ABC TRANSPORTER ATP-BINDING PROTEIN NATA"/>
    <property type="match status" value="1"/>
</dbReference>
<keyword evidence="2" id="KW-0813">Transport</keyword>
<evidence type="ECO:0000256" key="2">
    <source>
        <dbReference type="ARBA" id="ARBA00022448"/>
    </source>
</evidence>
<keyword evidence="4" id="KW-0547">Nucleotide-binding</keyword>
<name>A0A918RPI8_9GAMM</name>
<dbReference type="Proteomes" id="UP000614811">
    <property type="component" value="Unassembled WGS sequence"/>
</dbReference>
<dbReference type="InterPro" id="IPR050763">
    <property type="entry name" value="ABC_transporter_ATP-binding"/>
</dbReference>
<sequence length="330" mass="36957">MRANQWLARVVFNSSSNEVVNNVTAPKTAITVDGVSKRYGRLQALDNVSFDIYQGEFFGLLGPNGAGKSTLISALAGLLRVDQGQLSIMGADVVKDYRRARQNLGVVPQEIVMDPFFTVRETLEFQSGYFGIRNNGQWIDELLDQLNLADKADTNMRKLSGGMKRRVLIAQALVHKPQVLVLDEPTAGVDVELRQSMWRFVRRLHREGHTIVLTTHYLEEAEELCDRIAIINQGQMIALESKEDLLARGLGSTLHVRATHPIDAIPKEFKARITKLEGNVLEMTLKRDVDSVMDILDRLRAASMKIDFVSVVNDKLEDVFVRLTGNQGDN</sequence>
<accession>A0A918RPI8</accession>
<evidence type="ECO:0000256" key="5">
    <source>
        <dbReference type="ARBA" id="ARBA00022840"/>
    </source>
</evidence>
<proteinExistence type="inferred from homology"/>
<evidence type="ECO:0000259" key="6">
    <source>
        <dbReference type="PROSITE" id="PS50893"/>
    </source>
</evidence>
<dbReference type="InterPro" id="IPR003593">
    <property type="entry name" value="AAA+_ATPase"/>
</dbReference>
<evidence type="ECO:0000256" key="3">
    <source>
        <dbReference type="ARBA" id="ARBA00022458"/>
    </source>
</evidence>
<keyword evidence="5 7" id="KW-0067">ATP-binding</keyword>
<dbReference type="GO" id="GO:0016887">
    <property type="term" value="F:ATP hydrolysis activity"/>
    <property type="evidence" value="ECO:0007669"/>
    <property type="project" value="InterPro"/>
</dbReference>
<dbReference type="SUPFAM" id="SSF52540">
    <property type="entry name" value="P-loop containing nucleoside triphosphate hydrolases"/>
    <property type="match status" value="1"/>
</dbReference>
<dbReference type="GO" id="GO:0005524">
    <property type="term" value="F:ATP binding"/>
    <property type="evidence" value="ECO:0007669"/>
    <property type="project" value="UniProtKB-KW"/>
</dbReference>
<dbReference type="SMART" id="SM00382">
    <property type="entry name" value="AAA"/>
    <property type="match status" value="1"/>
</dbReference>
<dbReference type="InterPro" id="IPR003439">
    <property type="entry name" value="ABC_transporter-like_ATP-bd"/>
</dbReference>
<dbReference type="InterPro" id="IPR027417">
    <property type="entry name" value="P-loop_NTPase"/>
</dbReference>
<dbReference type="Pfam" id="PF00005">
    <property type="entry name" value="ABC_tran"/>
    <property type="match status" value="1"/>
</dbReference>
<evidence type="ECO:0000313" key="8">
    <source>
        <dbReference type="Proteomes" id="UP000614811"/>
    </source>
</evidence>
<organism evidence="7 8">
    <name type="scientific">Arenicella chitinivorans</name>
    <dbReference type="NCBI Taxonomy" id="1329800"/>
    <lineage>
        <taxon>Bacteria</taxon>
        <taxon>Pseudomonadati</taxon>
        <taxon>Pseudomonadota</taxon>
        <taxon>Gammaproteobacteria</taxon>
        <taxon>Arenicellales</taxon>
        <taxon>Arenicellaceae</taxon>
        <taxon>Arenicella</taxon>
    </lineage>
</organism>
<protein>
    <submittedName>
        <fullName evidence="7">ABC transporter ATP-binding subunit</fullName>
    </submittedName>
</protein>
<dbReference type="AlphaFoldDB" id="A0A918RPI8"/>
<dbReference type="EMBL" id="BMXA01000002">
    <property type="protein sequence ID" value="GHA04225.1"/>
    <property type="molecule type" value="Genomic_DNA"/>
</dbReference>
<dbReference type="PROSITE" id="PS50893">
    <property type="entry name" value="ABC_TRANSPORTER_2"/>
    <property type="match status" value="1"/>
</dbReference>
<feature type="domain" description="ABC transporter" evidence="6">
    <location>
        <begin position="30"/>
        <end position="258"/>
    </location>
</feature>
<evidence type="ECO:0000256" key="4">
    <source>
        <dbReference type="ARBA" id="ARBA00022741"/>
    </source>
</evidence>
<comment type="similarity">
    <text evidence="1">Belongs to the ABC transporter superfamily.</text>
</comment>
<keyword evidence="3" id="KW-0536">Nodulation</keyword>
<dbReference type="Gene3D" id="3.40.50.300">
    <property type="entry name" value="P-loop containing nucleotide triphosphate hydrolases"/>
    <property type="match status" value="1"/>
</dbReference>
<comment type="caution">
    <text evidence="7">The sequence shown here is derived from an EMBL/GenBank/DDBJ whole genome shotgun (WGS) entry which is preliminary data.</text>
</comment>
<reference evidence="7" key="2">
    <citation type="submission" date="2020-09" db="EMBL/GenBank/DDBJ databases">
        <authorList>
            <person name="Sun Q."/>
            <person name="Kim S."/>
        </authorList>
    </citation>
    <scope>NUCLEOTIDE SEQUENCE</scope>
    <source>
        <strain evidence="7">KCTC 12711</strain>
    </source>
</reference>
<dbReference type="InterPro" id="IPR017871">
    <property type="entry name" value="ABC_transporter-like_CS"/>
</dbReference>
<dbReference type="CDD" id="cd03230">
    <property type="entry name" value="ABC_DR_subfamily_A"/>
    <property type="match status" value="1"/>
</dbReference>
<reference evidence="7" key="1">
    <citation type="journal article" date="2014" name="Int. J. Syst. Evol. Microbiol.">
        <title>Complete genome sequence of Corynebacterium casei LMG S-19264T (=DSM 44701T), isolated from a smear-ripened cheese.</title>
        <authorList>
            <consortium name="US DOE Joint Genome Institute (JGI-PGF)"/>
            <person name="Walter F."/>
            <person name="Albersmeier A."/>
            <person name="Kalinowski J."/>
            <person name="Ruckert C."/>
        </authorList>
    </citation>
    <scope>NUCLEOTIDE SEQUENCE</scope>
    <source>
        <strain evidence="7">KCTC 12711</strain>
    </source>
</reference>
<gene>
    <name evidence="7" type="ORF">GCM10008090_11930</name>
</gene>
<dbReference type="PANTHER" id="PTHR42711">
    <property type="entry name" value="ABC TRANSPORTER ATP-BINDING PROTEIN"/>
    <property type="match status" value="1"/>
</dbReference>
<dbReference type="PROSITE" id="PS00211">
    <property type="entry name" value="ABC_TRANSPORTER_1"/>
    <property type="match status" value="1"/>
</dbReference>